<dbReference type="PATRIC" id="fig|52.7.peg.5914"/>
<dbReference type="PANTHER" id="PTHR32487:SF0">
    <property type="entry name" value="3-OXO-DELTA(4,5)-STEROID 5-BETA-REDUCTASE"/>
    <property type="match status" value="1"/>
</dbReference>
<dbReference type="Pfam" id="PF22917">
    <property type="entry name" value="PRISE"/>
    <property type="match status" value="1"/>
</dbReference>
<evidence type="ECO:0000313" key="2">
    <source>
        <dbReference type="EMBL" id="AKT41177.1"/>
    </source>
</evidence>
<keyword evidence="3" id="KW-1185">Reference proteome</keyword>
<feature type="domain" description="PRISE-like Rossmann-fold" evidence="1">
    <location>
        <begin position="78"/>
        <end position="367"/>
    </location>
</feature>
<organism evidence="2 3">
    <name type="scientific">Chondromyces crocatus</name>
    <dbReference type="NCBI Taxonomy" id="52"/>
    <lineage>
        <taxon>Bacteria</taxon>
        <taxon>Pseudomonadati</taxon>
        <taxon>Myxococcota</taxon>
        <taxon>Polyangia</taxon>
        <taxon>Polyangiales</taxon>
        <taxon>Polyangiaceae</taxon>
        <taxon>Chondromyces</taxon>
    </lineage>
</organism>
<dbReference type="InterPro" id="IPR055222">
    <property type="entry name" value="PRISE-like_Rossmann-fold"/>
</dbReference>
<gene>
    <name evidence="2" type="primary">wcaG</name>
    <name evidence="2" type="ORF">CMC5_053380</name>
</gene>
<dbReference type="Proteomes" id="UP000067626">
    <property type="component" value="Chromosome"/>
</dbReference>
<dbReference type="InterPro" id="IPR036291">
    <property type="entry name" value="NAD(P)-bd_dom_sf"/>
</dbReference>
<sequence>MEQASDRKGFAMLEKRALIVGVTGIVGNNLARRLADEGDWAIWGVSRRRPRGFSAVTSLEVDVLDAAATREALAAVAPTHVFFGAWVRTPTETENCRVNGAIVKNVLDAVTAGGSSVRHVALVTGTKHYLGPFESYAQNHPETPFREDQPRLPGENFYYVQEDVVFEHAARSGFGWSVHRPHTIVGYAVGNLMNLGVTLATYASICKATGRPLLFPGSNAQYTGLTDVTDARLLARHLLWAATTPAARDEAFNVVNGDVFRWQRLWSAIARYFEVEVAPYPGEGTPLARQLEGAGAAWERLVAEHRLQPNALEHLASPWHTDADLGRPFECLNDMSKSRRLGFSVYEDSERSFFDLFDRLRQERIIP</sequence>
<dbReference type="Gene3D" id="3.40.50.720">
    <property type="entry name" value="NAD(P)-binding Rossmann-like Domain"/>
    <property type="match status" value="1"/>
</dbReference>
<dbReference type="CDD" id="cd08948">
    <property type="entry name" value="5beta-POR_like_SDR_a"/>
    <property type="match status" value="1"/>
</dbReference>
<name>A0A0K1EKI1_CHOCO</name>
<proteinExistence type="predicted"/>
<dbReference type="SUPFAM" id="SSF51735">
    <property type="entry name" value="NAD(P)-binding Rossmann-fold domains"/>
    <property type="match status" value="1"/>
</dbReference>
<reference evidence="2 3" key="1">
    <citation type="submission" date="2015-07" db="EMBL/GenBank/DDBJ databases">
        <title>Genome analysis of myxobacterium Chondromyces crocatus Cm c5 reveals a high potential for natural compound synthesis and the genetic basis for the loss of fruiting body formation.</title>
        <authorList>
            <person name="Zaburannyi N."/>
            <person name="Bunk B."/>
            <person name="Maier J."/>
            <person name="Overmann J."/>
            <person name="Mueller R."/>
        </authorList>
    </citation>
    <scope>NUCLEOTIDE SEQUENCE [LARGE SCALE GENOMIC DNA]</scope>
    <source>
        <strain evidence="2 3">Cm c5</strain>
    </source>
</reference>
<dbReference type="PANTHER" id="PTHR32487">
    <property type="entry name" value="3-OXO-DELTA(4,5)-STEROID 5-BETA-REDUCTASE"/>
    <property type="match status" value="1"/>
</dbReference>
<evidence type="ECO:0000259" key="1">
    <source>
        <dbReference type="Pfam" id="PF22917"/>
    </source>
</evidence>
<accession>A0A0K1EKI1</accession>
<dbReference type="KEGG" id="ccro:CMC5_053380"/>
<protein>
    <submittedName>
        <fullName evidence="2">NAD dependent epimerase/dehydratase</fullName>
    </submittedName>
</protein>
<evidence type="ECO:0000313" key="3">
    <source>
        <dbReference type="Proteomes" id="UP000067626"/>
    </source>
</evidence>
<dbReference type="EMBL" id="CP012159">
    <property type="protein sequence ID" value="AKT41177.1"/>
    <property type="molecule type" value="Genomic_DNA"/>
</dbReference>
<dbReference type="AlphaFoldDB" id="A0A0K1EKI1"/>
<dbReference type="STRING" id="52.CMC5_053380"/>